<sequence length="115" mass="12892">MLFQHQIVFIIFLIKPNAAVNCLNIGSQNAKYANNAPKGRNYGLNVQCEDVIPPVLPNWRSFNLHIKRVEASIGHYERARYESHLVESGPGPTIVKYGPGLFTFMKGIVIGTCFM</sequence>
<feature type="signal peptide" evidence="1">
    <location>
        <begin position="1"/>
        <end position="19"/>
    </location>
</feature>
<dbReference type="Proteomes" id="UP000249218">
    <property type="component" value="Unassembled WGS sequence"/>
</dbReference>
<dbReference type="AlphaFoldDB" id="A0A2W1BZC7"/>
<proteinExistence type="predicted"/>
<evidence type="ECO:0000313" key="3">
    <source>
        <dbReference type="Proteomes" id="UP000249218"/>
    </source>
</evidence>
<accession>A0A2W1BZC7</accession>
<name>A0A2W1BZC7_HELAM</name>
<keyword evidence="1" id="KW-0732">Signal</keyword>
<feature type="chain" id="PRO_5016129511" evidence="1">
    <location>
        <begin position="20"/>
        <end position="115"/>
    </location>
</feature>
<reference evidence="2 3" key="1">
    <citation type="journal article" date="2017" name="BMC Biol.">
        <title>Genomic innovations, transcriptional plasticity and gene loss underlying the evolution and divergence of two highly polyphagous and invasive Helicoverpa pest species.</title>
        <authorList>
            <person name="Pearce S.L."/>
            <person name="Clarke D.F."/>
            <person name="East P.D."/>
            <person name="Elfekih S."/>
            <person name="Gordon K.H."/>
            <person name="Jermiin L.S."/>
            <person name="McGaughran A."/>
            <person name="Oakeshott J.G."/>
            <person name="Papanikolaou A."/>
            <person name="Perera O.P."/>
            <person name="Rane R.V."/>
            <person name="Richards S."/>
            <person name="Tay W.T."/>
            <person name="Walsh T.K."/>
            <person name="Anderson A."/>
            <person name="Anderson C.J."/>
            <person name="Asgari S."/>
            <person name="Board P.G."/>
            <person name="Bretschneider A."/>
            <person name="Campbell P.M."/>
            <person name="Chertemps T."/>
            <person name="Christeller J.T."/>
            <person name="Coppin C.W."/>
            <person name="Downes S.J."/>
            <person name="Duan G."/>
            <person name="Farnsworth C.A."/>
            <person name="Good R.T."/>
            <person name="Han L.B."/>
            <person name="Han Y.C."/>
            <person name="Hatje K."/>
            <person name="Horne I."/>
            <person name="Huang Y.P."/>
            <person name="Hughes D.S."/>
            <person name="Jacquin-Joly E."/>
            <person name="James W."/>
            <person name="Jhangiani S."/>
            <person name="Kollmar M."/>
            <person name="Kuwar S.S."/>
            <person name="Li S."/>
            <person name="Liu N.Y."/>
            <person name="Maibeche M.T."/>
            <person name="Miller J.R."/>
            <person name="Montagne N."/>
            <person name="Perry T."/>
            <person name="Qu J."/>
            <person name="Song S.V."/>
            <person name="Sutton G.G."/>
            <person name="Vogel H."/>
            <person name="Walenz B.P."/>
            <person name="Xu W."/>
            <person name="Zhang H.J."/>
            <person name="Zou Z."/>
            <person name="Batterham P."/>
            <person name="Edwards O.R."/>
            <person name="Feyereisen R."/>
            <person name="Gibbs R.A."/>
            <person name="Heckel D.G."/>
            <person name="McGrath A."/>
            <person name="Robin C."/>
            <person name="Scherer S.E."/>
            <person name="Worley K.C."/>
            <person name="Wu Y.D."/>
        </authorList>
    </citation>
    <scope>NUCLEOTIDE SEQUENCE [LARGE SCALE GENOMIC DNA]</scope>
    <source>
        <strain evidence="2">Harm_GR_Male_#8</strain>
        <tissue evidence="2">Whole organism</tissue>
    </source>
</reference>
<gene>
    <name evidence="2" type="primary">HaOG201984</name>
    <name evidence="2" type="ORF">B5X24_HaOG201984</name>
</gene>
<organism evidence="2 3">
    <name type="scientific">Helicoverpa armigera</name>
    <name type="common">Cotton bollworm</name>
    <name type="synonym">Heliothis armigera</name>
    <dbReference type="NCBI Taxonomy" id="29058"/>
    <lineage>
        <taxon>Eukaryota</taxon>
        <taxon>Metazoa</taxon>
        <taxon>Ecdysozoa</taxon>
        <taxon>Arthropoda</taxon>
        <taxon>Hexapoda</taxon>
        <taxon>Insecta</taxon>
        <taxon>Pterygota</taxon>
        <taxon>Neoptera</taxon>
        <taxon>Endopterygota</taxon>
        <taxon>Lepidoptera</taxon>
        <taxon>Glossata</taxon>
        <taxon>Ditrysia</taxon>
        <taxon>Noctuoidea</taxon>
        <taxon>Noctuidae</taxon>
        <taxon>Heliothinae</taxon>
        <taxon>Helicoverpa</taxon>
    </lineage>
</organism>
<protein>
    <submittedName>
        <fullName evidence="2">Uncharacterized protein</fullName>
    </submittedName>
</protein>
<evidence type="ECO:0000256" key="1">
    <source>
        <dbReference type="SAM" id="SignalP"/>
    </source>
</evidence>
<evidence type="ECO:0000313" key="2">
    <source>
        <dbReference type="EMBL" id="PZC78607.1"/>
    </source>
</evidence>
<keyword evidence="3" id="KW-1185">Reference proteome</keyword>
<dbReference type="EMBL" id="KZ149899">
    <property type="protein sequence ID" value="PZC78607.1"/>
    <property type="molecule type" value="Genomic_DNA"/>
</dbReference>